<keyword evidence="1 3" id="KW-0732">Signal</keyword>
<evidence type="ECO:0008006" key="6">
    <source>
        <dbReference type="Google" id="ProtNLM"/>
    </source>
</evidence>
<dbReference type="Pfam" id="PF13365">
    <property type="entry name" value="Trypsin_2"/>
    <property type="match status" value="1"/>
</dbReference>
<accession>A0ABQ3B0P8</accession>
<reference evidence="5" key="1">
    <citation type="journal article" date="2019" name="Int. J. Syst. Evol. Microbiol.">
        <title>The Global Catalogue of Microorganisms (GCM) 10K type strain sequencing project: providing services to taxonomists for standard genome sequencing and annotation.</title>
        <authorList>
            <consortium name="The Broad Institute Genomics Platform"/>
            <consortium name="The Broad Institute Genome Sequencing Center for Infectious Disease"/>
            <person name="Wu L."/>
            <person name="Ma J."/>
        </authorList>
    </citation>
    <scope>NUCLEOTIDE SEQUENCE [LARGE SCALE GENOMIC DNA]</scope>
    <source>
        <strain evidence="5">JCM 4594</strain>
    </source>
</reference>
<dbReference type="InterPro" id="IPR018114">
    <property type="entry name" value="TRYPSIN_HIS"/>
</dbReference>
<evidence type="ECO:0000313" key="5">
    <source>
        <dbReference type="Proteomes" id="UP000600946"/>
    </source>
</evidence>
<organism evidence="4 5">
    <name type="scientific">Streptomyces xanthochromogenes</name>
    <dbReference type="NCBI Taxonomy" id="67384"/>
    <lineage>
        <taxon>Bacteria</taxon>
        <taxon>Bacillati</taxon>
        <taxon>Actinomycetota</taxon>
        <taxon>Actinomycetes</taxon>
        <taxon>Kitasatosporales</taxon>
        <taxon>Streptomycetaceae</taxon>
        <taxon>Streptomyces</taxon>
    </lineage>
</organism>
<name>A0ABQ3B0P8_9ACTN</name>
<dbReference type="PANTHER" id="PTHR15462">
    <property type="entry name" value="SERINE PROTEASE"/>
    <property type="match status" value="1"/>
</dbReference>
<dbReference type="PROSITE" id="PS00134">
    <property type="entry name" value="TRYPSIN_HIS"/>
    <property type="match status" value="1"/>
</dbReference>
<feature type="compositionally biased region" description="Pro residues" evidence="2">
    <location>
        <begin position="262"/>
        <end position="274"/>
    </location>
</feature>
<dbReference type="SUPFAM" id="SSF50494">
    <property type="entry name" value="Trypsin-like serine proteases"/>
    <property type="match status" value="1"/>
</dbReference>
<sequence>MKRTGIFGTRFATGRGRFGALSAAAVLLVIPAYGASDAGATGRTTTAPATADNARVGALFKGGLDDGHYCTASVVRSSGHDVIVTAAHCLPADESEGGKAVFAPAYRDGSAPYGTWPVESVYEEDSWTEDGDQDSDVAFAVLGPGSDGGKQIEDVVGAAPLFAGRATGESATLTGYPSDTEVPQVCANTAVAYGDTQQRIDCPDFPGGTSGSPWVVEGGAVAGVIGGYQFGGDDPDVSYSIVFGPHVKSLFQLADAAGAPKPAAPTPSPTPSAPTPSATPAAKAPATAESAPASAGAKPAPVGWTGEALRMLGALIPWS</sequence>
<keyword evidence="5" id="KW-1185">Reference proteome</keyword>
<feature type="chain" id="PRO_5045866163" description="Serine protease" evidence="3">
    <location>
        <begin position="35"/>
        <end position="319"/>
    </location>
</feature>
<evidence type="ECO:0000256" key="1">
    <source>
        <dbReference type="ARBA" id="ARBA00022729"/>
    </source>
</evidence>
<comment type="caution">
    <text evidence="4">The sequence shown here is derived from an EMBL/GenBank/DDBJ whole genome shotgun (WGS) entry which is preliminary data.</text>
</comment>
<dbReference type="InterPro" id="IPR050966">
    <property type="entry name" value="Glutamyl_endopeptidase"/>
</dbReference>
<evidence type="ECO:0000313" key="4">
    <source>
        <dbReference type="EMBL" id="GGY72730.1"/>
    </source>
</evidence>
<dbReference type="EMBL" id="BMUU01000033">
    <property type="protein sequence ID" value="GGY72730.1"/>
    <property type="molecule type" value="Genomic_DNA"/>
</dbReference>
<proteinExistence type="predicted"/>
<feature type="region of interest" description="Disordered" evidence="2">
    <location>
        <begin position="258"/>
        <end position="300"/>
    </location>
</feature>
<dbReference type="RefSeq" id="WP_190029673.1">
    <property type="nucleotide sequence ID" value="NZ_BMUU01000033.1"/>
</dbReference>
<protein>
    <recommendedName>
        <fullName evidence="6">Serine protease</fullName>
    </recommendedName>
</protein>
<evidence type="ECO:0000256" key="3">
    <source>
        <dbReference type="SAM" id="SignalP"/>
    </source>
</evidence>
<dbReference type="Gene3D" id="2.40.10.10">
    <property type="entry name" value="Trypsin-like serine proteases"/>
    <property type="match status" value="2"/>
</dbReference>
<dbReference type="Proteomes" id="UP000600946">
    <property type="component" value="Unassembled WGS sequence"/>
</dbReference>
<gene>
    <name evidence="4" type="ORF">GCM10010326_78460</name>
</gene>
<dbReference type="GeneID" id="96295660"/>
<evidence type="ECO:0000256" key="2">
    <source>
        <dbReference type="SAM" id="MobiDB-lite"/>
    </source>
</evidence>
<dbReference type="InterPro" id="IPR009003">
    <property type="entry name" value="Peptidase_S1_PA"/>
</dbReference>
<feature type="signal peptide" evidence="3">
    <location>
        <begin position="1"/>
        <end position="34"/>
    </location>
</feature>
<feature type="compositionally biased region" description="Low complexity" evidence="2">
    <location>
        <begin position="275"/>
        <end position="300"/>
    </location>
</feature>
<dbReference type="InterPro" id="IPR043504">
    <property type="entry name" value="Peptidase_S1_PA_chymotrypsin"/>
</dbReference>